<reference evidence="8 9" key="1">
    <citation type="journal article" date="2015" name="Genome Announc.">
        <title>Draft Genome Sequence of Clostridium tyrobutyricum Strain DIVETGP, Isolated from Cow's Milk for Grana Padano Production.</title>
        <authorList>
            <person name="Soggiu A."/>
            <person name="Piras C."/>
            <person name="Gaiarsa S."/>
            <person name="Sassera D."/>
            <person name="Roncada P."/>
            <person name="Bendixen E."/>
            <person name="Brasca M."/>
            <person name="Bonizzi L."/>
        </authorList>
    </citation>
    <scope>NUCLEOTIDE SEQUENCE [LARGE SCALE GENOMIC DNA]</scope>
    <source>
        <strain evidence="8 9">DIVETGP</strain>
    </source>
</reference>
<keyword evidence="2" id="KW-0813">Transport</keyword>
<evidence type="ECO:0000256" key="1">
    <source>
        <dbReference type="ARBA" id="ARBA00004651"/>
    </source>
</evidence>
<keyword evidence="5 7" id="KW-1133">Transmembrane helix</keyword>
<dbReference type="PANTHER" id="PTHR42865">
    <property type="entry name" value="PROTON/GLUTAMATE-ASPARTATE SYMPORTER"/>
    <property type="match status" value="1"/>
</dbReference>
<dbReference type="Gene3D" id="1.10.3860.10">
    <property type="entry name" value="Sodium:dicarboxylate symporter"/>
    <property type="match status" value="1"/>
</dbReference>
<sequence length="417" mass="44904">MKGFLKNYRFSIILLGSIAIGAIIGILLGPKSSALKPFGDLFLNLMFMIITPLVFFSITSAIASMNGMKRLGKIMISAFLIFIFTAFIASVIGVIGAVIVDPARGINYSMLKEIVSTDTTVERVKHLGAVQQLVNTVTVSDFVSLFSKSNMLQLIVFSVIFGISAAMIGKKAEPVTKFLTSASNIMMKMVKIIMYYAPIGLGCYFAALIGELGPQILKGYLRVFVLYIIIAMVYYFAFFTIYAFLSGGRKGIGLFWRNAVTPTITALATCSSAASIPVNLEFTKKMLVPKDISETVIPLGANIHKDGSVIGGVMKITFLFGLFGRDMTSISSLLSIIIVSFLVGAVMAAIPSGGMIGEMLILSVYGFPSELLPVIAIISVIIDAPATVLNSTGNTVSSMLISRLVEGKQWITHKLEI</sequence>
<evidence type="ECO:0000256" key="3">
    <source>
        <dbReference type="ARBA" id="ARBA00022475"/>
    </source>
</evidence>
<evidence type="ECO:0000256" key="6">
    <source>
        <dbReference type="ARBA" id="ARBA00023136"/>
    </source>
</evidence>
<dbReference type="InterPro" id="IPR001991">
    <property type="entry name" value="Na-dicarboxylate_symporter"/>
</dbReference>
<keyword evidence="3" id="KW-1003">Cell membrane</keyword>
<feature type="transmembrane region" description="Helical" evidence="7">
    <location>
        <begin position="74"/>
        <end position="100"/>
    </location>
</feature>
<dbReference type="Proteomes" id="UP000019482">
    <property type="component" value="Unassembled WGS sequence"/>
</dbReference>
<dbReference type="GO" id="GO:0015293">
    <property type="term" value="F:symporter activity"/>
    <property type="evidence" value="ECO:0007669"/>
    <property type="project" value="UniProtKB-KW"/>
</dbReference>
<dbReference type="PANTHER" id="PTHR42865:SF7">
    <property type="entry name" value="PROTON_GLUTAMATE-ASPARTATE SYMPORTER"/>
    <property type="match status" value="1"/>
</dbReference>
<evidence type="ECO:0000313" key="8">
    <source>
        <dbReference type="EMBL" id="CDL90289.1"/>
    </source>
</evidence>
<dbReference type="GO" id="GO:0005886">
    <property type="term" value="C:plasma membrane"/>
    <property type="evidence" value="ECO:0007669"/>
    <property type="project" value="UniProtKB-SubCell"/>
</dbReference>
<dbReference type="OrthoDB" id="9768885at2"/>
<dbReference type="EMBL" id="CBXI010000005">
    <property type="protein sequence ID" value="CDL90289.1"/>
    <property type="molecule type" value="Genomic_DNA"/>
</dbReference>
<keyword evidence="6 7" id="KW-0472">Membrane</keyword>
<dbReference type="RefSeq" id="WP_017752336.1">
    <property type="nucleotide sequence ID" value="NZ_CBXI010000005.1"/>
</dbReference>
<dbReference type="GO" id="GO:0006835">
    <property type="term" value="P:dicarboxylic acid transport"/>
    <property type="evidence" value="ECO:0007669"/>
    <property type="project" value="TreeGrafter"/>
</dbReference>
<keyword evidence="9" id="KW-1185">Reference proteome</keyword>
<comment type="subcellular location">
    <subcellularLocation>
        <location evidence="1">Cell membrane</location>
        <topology evidence="1">Multi-pass membrane protein</topology>
    </subcellularLocation>
</comment>
<comment type="caution">
    <text evidence="8">The sequence shown here is derived from an EMBL/GenBank/DDBJ whole genome shotgun (WGS) entry which is preliminary data.</text>
</comment>
<feature type="transmembrane region" description="Helical" evidence="7">
    <location>
        <begin position="333"/>
        <end position="351"/>
    </location>
</feature>
<feature type="transmembrane region" description="Helical" evidence="7">
    <location>
        <begin position="371"/>
        <end position="389"/>
    </location>
</feature>
<feature type="transmembrane region" description="Helical" evidence="7">
    <location>
        <begin position="41"/>
        <end position="62"/>
    </location>
</feature>
<protein>
    <submittedName>
        <fullName evidence="8">Proton/sodium-glutamate symport protein</fullName>
    </submittedName>
</protein>
<dbReference type="PRINTS" id="PR00173">
    <property type="entry name" value="EDTRNSPORT"/>
</dbReference>
<evidence type="ECO:0000256" key="7">
    <source>
        <dbReference type="SAM" id="Phobius"/>
    </source>
</evidence>
<evidence type="ECO:0000256" key="5">
    <source>
        <dbReference type="ARBA" id="ARBA00022989"/>
    </source>
</evidence>
<keyword evidence="4 7" id="KW-0812">Transmembrane</keyword>
<dbReference type="Pfam" id="PF00375">
    <property type="entry name" value="SDF"/>
    <property type="match status" value="1"/>
</dbReference>
<dbReference type="AlphaFoldDB" id="W6N541"/>
<accession>W6N541</accession>
<organism evidence="8 9">
    <name type="scientific">Clostridium tyrobutyricum DIVETGP</name>
    <dbReference type="NCBI Taxonomy" id="1408889"/>
    <lineage>
        <taxon>Bacteria</taxon>
        <taxon>Bacillati</taxon>
        <taxon>Bacillota</taxon>
        <taxon>Clostridia</taxon>
        <taxon>Eubacteriales</taxon>
        <taxon>Clostridiaceae</taxon>
        <taxon>Clostridium</taxon>
    </lineage>
</organism>
<feature type="transmembrane region" description="Helical" evidence="7">
    <location>
        <begin position="12"/>
        <end position="29"/>
    </location>
</feature>
<evidence type="ECO:0000256" key="4">
    <source>
        <dbReference type="ARBA" id="ARBA00022692"/>
    </source>
</evidence>
<dbReference type="SUPFAM" id="SSF118215">
    <property type="entry name" value="Proton glutamate symport protein"/>
    <property type="match status" value="1"/>
</dbReference>
<feature type="transmembrane region" description="Helical" evidence="7">
    <location>
        <begin position="221"/>
        <end position="245"/>
    </location>
</feature>
<dbReference type="InterPro" id="IPR036458">
    <property type="entry name" value="Na:dicarbo_symporter_sf"/>
</dbReference>
<dbReference type="GeneID" id="29420862"/>
<feature type="transmembrane region" description="Helical" evidence="7">
    <location>
        <begin position="151"/>
        <end position="169"/>
    </location>
</feature>
<evidence type="ECO:0000256" key="2">
    <source>
        <dbReference type="ARBA" id="ARBA00022448"/>
    </source>
</evidence>
<evidence type="ECO:0000313" key="9">
    <source>
        <dbReference type="Proteomes" id="UP000019482"/>
    </source>
</evidence>
<proteinExistence type="predicted"/>
<feature type="transmembrane region" description="Helical" evidence="7">
    <location>
        <begin position="190"/>
        <end position="209"/>
    </location>
</feature>
<gene>
    <name evidence="8" type="ORF">CTDIVETGP_0359</name>
</gene>
<name>W6N541_CLOTY</name>